<evidence type="ECO:0000256" key="4">
    <source>
        <dbReference type="SAM" id="Coils"/>
    </source>
</evidence>
<evidence type="ECO:0000313" key="7">
    <source>
        <dbReference type="Proteomes" id="UP001432027"/>
    </source>
</evidence>
<accession>A0AAV5S8P3</accession>
<dbReference type="Pfam" id="PF07160">
    <property type="entry name" value="SKA1"/>
    <property type="match status" value="1"/>
</dbReference>
<comment type="similarity">
    <text evidence="1">Belongs to the SKA1 family.</text>
</comment>
<dbReference type="InterPro" id="IPR009829">
    <property type="entry name" value="SKA1"/>
</dbReference>
<dbReference type="GO" id="GO:0031110">
    <property type="term" value="P:regulation of microtubule polymerization or depolymerization"/>
    <property type="evidence" value="ECO:0007669"/>
    <property type="project" value="TreeGrafter"/>
</dbReference>
<feature type="compositionally biased region" description="Basic and acidic residues" evidence="5">
    <location>
        <begin position="121"/>
        <end position="130"/>
    </location>
</feature>
<dbReference type="PANTHER" id="PTHR28573:SF1">
    <property type="entry name" value="SPINDLE AND KINETOCHORE-ASSOCIATED PROTEIN 1"/>
    <property type="match status" value="1"/>
</dbReference>
<gene>
    <name evidence="6" type="ORF">PENTCL1PPCAC_1611</name>
</gene>
<name>A0AAV5S8P3_9BILA</name>
<feature type="coiled-coil region" evidence="4">
    <location>
        <begin position="49"/>
        <end position="76"/>
    </location>
</feature>
<organism evidence="6 7">
    <name type="scientific">Pristionchus entomophagus</name>
    <dbReference type="NCBI Taxonomy" id="358040"/>
    <lineage>
        <taxon>Eukaryota</taxon>
        <taxon>Metazoa</taxon>
        <taxon>Ecdysozoa</taxon>
        <taxon>Nematoda</taxon>
        <taxon>Chromadorea</taxon>
        <taxon>Rhabditida</taxon>
        <taxon>Rhabditina</taxon>
        <taxon>Diplogasteromorpha</taxon>
        <taxon>Diplogasteroidea</taxon>
        <taxon>Neodiplogasteridae</taxon>
        <taxon>Pristionchus</taxon>
    </lineage>
</organism>
<dbReference type="AlphaFoldDB" id="A0AAV5S8P3"/>
<dbReference type="GO" id="GO:0008017">
    <property type="term" value="F:microtubule binding"/>
    <property type="evidence" value="ECO:0007669"/>
    <property type="project" value="InterPro"/>
</dbReference>
<keyword evidence="7" id="KW-1185">Reference proteome</keyword>
<evidence type="ECO:0000256" key="3">
    <source>
        <dbReference type="ARBA" id="ARBA00047202"/>
    </source>
</evidence>
<dbReference type="GO" id="GO:0072686">
    <property type="term" value="C:mitotic spindle"/>
    <property type="evidence" value="ECO:0007669"/>
    <property type="project" value="TreeGrafter"/>
</dbReference>
<evidence type="ECO:0000256" key="2">
    <source>
        <dbReference type="ARBA" id="ARBA00047182"/>
    </source>
</evidence>
<feature type="region of interest" description="Disordered" evidence="5">
    <location>
        <begin position="112"/>
        <end position="138"/>
    </location>
</feature>
<dbReference type="Proteomes" id="UP001432027">
    <property type="component" value="Unassembled WGS sequence"/>
</dbReference>
<dbReference type="InterPro" id="IPR042031">
    <property type="entry name" value="SKA1_MBD_sf"/>
</dbReference>
<evidence type="ECO:0000313" key="6">
    <source>
        <dbReference type="EMBL" id="GMS79436.1"/>
    </source>
</evidence>
<evidence type="ECO:0000256" key="5">
    <source>
        <dbReference type="SAM" id="MobiDB-lite"/>
    </source>
</evidence>
<protein>
    <recommendedName>
        <fullName evidence="2">SKA complex subunit 1</fullName>
    </recommendedName>
    <alternativeName>
        <fullName evidence="3">Spindle and kinetochore-associated protein 1</fullName>
    </alternativeName>
</protein>
<keyword evidence="4" id="KW-0175">Coiled coil</keyword>
<reference evidence="6" key="1">
    <citation type="submission" date="2023-10" db="EMBL/GenBank/DDBJ databases">
        <title>Genome assembly of Pristionchus species.</title>
        <authorList>
            <person name="Yoshida K."/>
            <person name="Sommer R.J."/>
        </authorList>
    </citation>
    <scope>NUCLEOTIDE SEQUENCE</scope>
    <source>
        <strain evidence="6">RS0144</strain>
    </source>
</reference>
<feature type="non-terminal residue" evidence="6">
    <location>
        <position position="1"/>
    </location>
</feature>
<dbReference type="Gene3D" id="1.10.10.1890">
    <property type="entry name" value="Ska1 microtubule binding domain-like"/>
    <property type="match status" value="1"/>
</dbReference>
<dbReference type="EMBL" id="BTSX01000001">
    <property type="protein sequence ID" value="GMS79436.1"/>
    <property type="molecule type" value="Genomic_DNA"/>
</dbReference>
<dbReference type="GO" id="GO:0000940">
    <property type="term" value="C:outer kinetochore"/>
    <property type="evidence" value="ECO:0007669"/>
    <property type="project" value="TreeGrafter"/>
</dbReference>
<dbReference type="GO" id="GO:0005876">
    <property type="term" value="C:spindle microtubule"/>
    <property type="evidence" value="ECO:0007669"/>
    <property type="project" value="TreeGrafter"/>
</dbReference>
<proteinExistence type="inferred from homology"/>
<dbReference type="PANTHER" id="PTHR28573">
    <property type="entry name" value="SPINDLE AND KINETOCHORE-ASSOCIATED PROTEIN 1"/>
    <property type="match status" value="1"/>
</dbReference>
<dbReference type="GO" id="GO:0007059">
    <property type="term" value="P:chromosome segregation"/>
    <property type="evidence" value="ECO:0007669"/>
    <property type="project" value="InterPro"/>
</dbReference>
<dbReference type="GO" id="GO:0051301">
    <property type="term" value="P:cell division"/>
    <property type="evidence" value="ECO:0007669"/>
    <property type="project" value="InterPro"/>
</dbReference>
<dbReference type="GO" id="GO:0000278">
    <property type="term" value="P:mitotic cell cycle"/>
    <property type="evidence" value="ECO:0007669"/>
    <property type="project" value="TreeGrafter"/>
</dbReference>
<comment type="caution">
    <text evidence="6">The sequence shown here is derived from an EMBL/GenBank/DDBJ whole genome shotgun (WGS) entry which is preliminary data.</text>
</comment>
<evidence type="ECO:0000256" key="1">
    <source>
        <dbReference type="ARBA" id="ARBA00006836"/>
    </source>
</evidence>
<sequence>FSMSSTPDWLDGLIINKDTLVSKLESVGFLDTAFVRKVENDLGSGIDAVMRAMNDIERLENQLNTSEEESVAVLTKQFLKEHGVIPDEDLKTAVEAPKTVLNNIIIQTPRAEKTANMASRQAEEREKEGEAVTPLTPDDLESVPKYMKGRIALSEIVRVLSAFLKYKHELLGANVNKLSVKEKDLVYNWKNQGSDTSTTFCLDTELRERLPEKCKKNLKTVLPILRHVRKIREARDKGAMRIYPLS</sequence>